<gene>
    <name evidence="1" type="ORF">H9641_10015</name>
</gene>
<evidence type="ECO:0000313" key="1">
    <source>
        <dbReference type="EMBL" id="MBD7981043.1"/>
    </source>
</evidence>
<dbReference type="Proteomes" id="UP000655570">
    <property type="component" value="Unassembled WGS sequence"/>
</dbReference>
<proteinExistence type="predicted"/>
<name>A0ABR8U020_9CELL</name>
<dbReference type="EMBL" id="JACSQF010000009">
    <property type="protein sequence ID" value="MBD7981043.1"/>
    <property type="molecule type" value="Genomic_DNA"/>
</dbReference>
<accession>A0ABR8U020</accession>
<reference evidence="1 2" key="1">
    <citation type="submission" date="2020-08" db="EMBL/GenBank/DDBJ databases">
        <title>A Genomic Blueprint of the Chicken Gut Microbiome.</title>
        <authorList>
            <person name="Gilroy R."/>
            <person name="Ravi A."/>
            <person name="Getino M."/>
            <person name="Pursley I."/>
            <person name="Horton D.L."/>
            <person name="Alikhan N.-F."/>
            <person name="Baker D."/>
            <person name="Gharbi K."/>
            <person name="Hall N."/>
            <person name="Watson M."/>
            <person name="Adriaenssens E.M."/>
            <person name="Foster-Nyarko E."/>
            <person name="Jarju S."/>
            <person name="Secka A."/>
            <person name="Antonio M."/>
            <person name="Oren A."/>
            <person name="Chaudhuri R."/>
            <person name="La Ragione R.M."/>
            <person name="Hildebrand F."/>
            <person name="Pallen M.J."/>
        </authorList>
    </citation>
    <scope>NUCLEOTIDE SEQUENCE [LARGE SCALE GENOMIC DNA]</scope>
    <source>
        <strain evidence="1 2">Sa2CUA9</strain>
    </source>
</reference>
<protein>
    <submittedName>
        <fullName evidence="1">Uncharacterized protein</fullName>
    </submittedName>
</protein>
<organism evidence="1 2">
    <name type="scientific">Oerskovia merdavium</name>
    <dbReference type="NCBI Taxonomy" id="2762227"/>
    <lineage>
        <taxon>Bacteria</taxon>
        <taxon>Bacillati</taxon>
        <taxon>Actinomycetota</taxon>
        <taxon>Actinomycetes</taxon>
        <taxon>Micrococcales</taxon>
        <taxon>Cellulomonadaceae</taxon>
        <taxon>Oerskovia</taxon>
    </lineage>
</organism>
<sequence>MTDAESLATRDPASGEPAKTVTDVIGIVLSTAPGESVTVRTDAGGSRDAVEVTIPAEQLVAAKRIPPRPPRRLPRQPVD</sequence>
<comment type="caution">
    <text evidence="1">The sequence shown here is derived from an EMBL/GenBank/DDBJ whole genome shotgun (WGS) entry which is preliminary data.</text>
</comment>
<keyword evidence="2" id="KW-1185">Reference proteome</keyword>
<evidence type="ECO:0000313" key="2">
    <source>
        <dbReference type="Proteomes" id="UP000655570"/>
    </source>
</evidence>